<protein>
    <submittedName>
        <fullName evidence="2">Uncharacterized protein</fullName>
    </submittedName>
</protein>
<evidence type="ECO:0000313" key="2">
    <source>
        <dbReference type="EMBL" id="EUA42310.1"/>
    </source>
</evidence>
<proteinExistence type="predicted"/>
<comment type="caution">
    <text evidence="2">The sequence shown here is derived from an EMBL/GenBank/DDBJ whole genome shotgun (WGS) entry which is preliminary data.</text>
</comment>
<organism evidence="2">
    <name type="scientific">Mycobacterium xenopi 4042</name>
    <dbReference type="NCBI Taxonomy" id="1299334"/>
    <lineage>
        <taxon>Bacteria</taxon>
        <taxon>Bacillati</taxon>
        <taxon>Actinomycetota</taxon>
        <taxon>Actinomycetes</taxon>
        <taxon>Mycobacteriales</taxon>
        <taxon>Mycobacteriaceae</taxon>
        <taxon>Mycobacterium</taxon>
    </lineage>
</organism>
<name>X8BGZ8_MYCXE</name>
<dbReference type="EMBL" id="JAOB01000042">
    <property type="protein sequence ID" value="EUA42310.1"/>
    <property type="molecule type" value="Genomic_DNA"/>
</dbReference>
<gene>
    <name evidence="2" type="ORF">I553_6170</name>
</gene>
<reference evidence="2" key="1">
    <citation type="submission" date="2014-01" db="EMBL/GenBank/DDBJ databases">
        <authorList>
            <person name="Brown-Elliot B."/>
            <person name="Wallace R."/>
            <person name="Lenaerts A."/>
            <person name="Ordway D."/>
            <person name="DeGroote M.A."/>
            <person name="Parker T."/>
            <person name="Sizemore C."/>
            <person name="Tallon L.J."/>
            <person name="Sadzewicz L.K."/>
            <person name="Sengamalay N."/>
            <person name="Fraser C.M."/>
            <person name="Hine E."/>
            <person name="Shefchek K.A."/>
            <person name="Das S.P."/>
            <person name="Tettelin H."/>
        </authorList>
    </citation>
    <scope>NUCLEOTIDE SEQUENCE [LARGE SCALE GENOMIC DNA]</scope>
    <source>
        <strain evidence="2">4042</strain>
    </source>
</reference>
<dbReference type="AlphaFoldDB" id="X8BGZ8"/>
<sequence>MSPARCAPGYRTGRHGFGRRSRAPACRAAWWIALVQAGQIS</sequence>
<feature type="region of interest" description="Disordered" evidence="1">
    <location>
        <begin position="1"/>
        <end position="20"/>
    </location>
</feature>
<accession>X8BGZ8</accession>
<evidence type="ECO:0000256" key="1">
    <source>
        <dbReference type="SAM" id="MobiDB-lite"/>
    </source>
</evidence>